<dbReference type="InterPro" id="IPR000352">
    <property type="entry name" value="Pep_chain_release_fac_I"/>
</dbReference>
<dbReference type="Gene3D" id="3.30.70.1660">
    <property type="match status" value="1"/>
</dbReference>
<dbReference type="InterPro" id="IPR017509">
    <property type="entry name" value="PrfH"/>
</dbReference>
<protein>
    <submittedName>
        <fullName evidence="3">Peptide chain release factor H</fullName>
    </submittedName>
</protein>
<evidence type="ECO:0000256" key="1">
    <source>
        <dbReference type="ARBA" id="ARBA00010835"/>
    </source>
</evidence>
<organism evidence="3 4">
    <name type="scientific">Aquimarina hainanensis</name>
    <dbReference type="NCBI Taxonomy" id="1578017"/>
    <lineage>
        <taxon>Bacteria</taxon>
        <taxon>Pseudomonadati</taxon>
        <taxon>Bacteroidota</taxon>
        <taxon>Flavobacteriia</taxon>
        <taxon>Flavobacteriales</taxon>
        <taxon>Flavobacteriaceae</taxon>
        <taxon>Aquimarina</taxon>
    </lineage>
</organism>
<dbReference type="PANTHER" id="PTHR43804">
    <property type="entry name" value="LD18447P"/>
    <property type="match status" value="1"/>
</dbReference>
<comment type="similarity">
    <text evidence="1">Belongs to the prokaryotic/mitochondrial release factor family.</text>
</comment>
<dbReference type="Proteomes" id="UP001597459">
    <property type="component" value="Unassembled WGS sequence"/>
</dbReference>
<dbReference type="RefSeq" id="WP_378258810.1">
    <property type="nucleotide sequence ID" value="NZ_JBHSJV010000001.1"/>
</dbReference>
<dbReference type="Gene3D" id="3.30.160.20">
    <property type="match status" value="1"/>
</dbReference>
<name>A0ABW5N801_9FLAO</name>
<dbReference type="Pfam" id="PF00472">
    <property type="entry name" value="RF-1"/>
    <property type="match status" value="1"/>
</dbReference>
<feature type="domain" description="Prokaryotic-type class I peptide chain release factors" evidence="2">
    <location>
        <begin position="115"/>
        <end position="227"/>
    </location>
</feature>
<dbReference type="PANTHER" id="PTHR43804:SF9">
    <property type="entry name" value="PEPTIDE CHAIN RELEASE FACTOR HOMOLOG-RELATED"/>
    <property type="match status" value="1"/>
</dbReference>
<gene>
    <name evidence="3" type="primary">prfH</name>
    <name evidence="3" type="ORF">ACFSTE_08950</name>
</gene>
<evidence type="ECO:0000313" key="3">
    <source>
        <dbReference type="EMBL" id="MFD2590956.1"/>
    </source>
</evidence>
<comment type="caution">
    <text evidence="3">The sequence shown here is derived from an EMBL/GenBank/DDBJ whole genome shotgun (WGS) entry which is preliminary data.</text>
</comment>
<accession>A0ABW5N801</accession>
<dbReference type="NCBIfam" id="TIGR03072">
    <property type="entry name" value="release_prfH"/>
    <property type="match status" value="1"/>
</dbReference>
<keyword evidence="4" id="KW-1185">Reference proteome</keyword>
<dbReference type="EMBL" id="JBHULX010000013">
    <property type="protein sequence ID" value="MFD2590956.1"/>
    <property type="molecule type" value="Genomic_DNA"/>
</dbReference>
<evidence type="ECO:0000313" key="4">
    <source>
        <dbReference type="Proteomes" id="UP001597459"/>
    </source>
</evidence>
<dbReference type="SUPFAM" id="SSF75620">
    <property type="entry name" value="Release factor"/>
    <property type="match status" value="1"/>
</dbReference>
<sequence>MSEWIDEMEEKTIQITAARGPAECWWVVAQVLKRFLADMKEKRMVCTVLHKDQGVENGTIRSVIVRVSGEKAMIKCQEWIGTIQWIGTSRYRKYHKRKNWFIGVHQLEESKDDTFDETQITYQTMKSSGPGGQHVNKVNSAVRAIHKPTGVMVVVMDRRSQHQNRKIAKERLEEKVKKAHLESIKDRLNQEWDHQVKLSRGNPVKVFTGSDFKKKQKRKTYKDKRNQLKRALRNTINE</sequence>
<reference evidence="4" key="1">
    <citation type="journal article" date="2019" name="Int. J. Syst. Evol. Microbiol.">
        <title>The Global Catalogue of Microorganisms (GCM) 10K type strain sequencing project: providing services to taxonomists for standard genome sequencing and annotation.</title>
        <authorList>
            <consortium name="The Broad Institute Genomics Platform"/>
            <consortium name="The Broad Institute Genome Sequencing Center for Infectious Disease"/>
            <person name="Wu L."/>
            <person name="Ma J."/>
        </authorList>
    </citation>
    <scope>NUCLEOTIDE SEQUENCE [LARGE SCALE GENOMIC DNA]</scope>
    <source>
        <strain evidence="4">KCTC 42423</strain>
    </source>
</reference>
<proteinExistence type="inferred from homology"/>
<dbReference type="InterPro" id="IPR050057">
    <property type="entry name" value="Prokaryotic/Mito_RF"/>
</dbReference>
<evidence type="ECO:0000259" key="2">
    <source>
        <dbReference type="Pfam" id="PF00472"/>
    </source>
</evidence>
<dbReference type="InterPro" id="IPR045853">
    <property type="entry name" value="Pep_chain_release_fac_I_sf"/>
</dbReference>